<dbReference type="InterPro" id="IPR013783">
    <property type="entry name" value="Ig-like_fold"/>
</dbReference>
<dbReference type="SUPFAM" id="SSF63829">
    <property type="entry name" value="Calcium-dependent phosphotriesterase"/>
    <property type="match status" value="1"/>
</dbReference>
<reference evidence="4" key="1">
    <citation type="journal article" date="2019" name="Int. J. Syst. Evol. Microbiol.">
        <title>The Global Catalogue of Microorganisms (GCM) 10K type strain sequencing project: providing services to taxonomists for standard genome sequencing and annotation.</title>
        <authorList>
            <consortium name="The Broad Institute Genomics Platform"/>
            <consortium name="The Broad Institute Genome Sequencing Center for Infectious Disease"/>
            <person name="Wu L."/>
            <person name="Ma J."/>
        </authorList>
    </citation>
    <scope>NUCLEOTIDE SEQUENCE [LARGE SCALE GENOMIC DNA]</scope>
    <source>
        <strain evidence="4">CCUG 60527</strain>
    </source>
</reference>
<dbReference type="CDD" id="cd00146">
    <property type="entry name" value="PKD"/>
    <property type="match status" value="1"/>
</dbReference>
<dbReference type="InterPro" id="IPR000601">
    <property type="entry name" value="PKD_dom"/>
</dbReference>
<keyword evidence="4" id="KW-1185">Reference proteome</keyword>
<name>A0ABW3JQT1_9FLAO</name>
<proteinExistence type="predicted"/>
<dbReference type="SUPFAM" id="SSF49299">
    <property type="entry name" value="PKD domain"/>
    <property type="match status" value="1"/>
</dbReference>
<dbReference type="InterPro" id="IPR026341">
    <property type="entry name" value="T9SS_type_B"/>
</dbReference>
<dbReference type="NCBIfam" id="TIGR04131">
    <property type="entry name" value="Bac_Flav_CTERM"/>
    <property type="match status" value="1"/>
</dbReference>
<accession>A0ABW3JQT1</accession>
<dbReference type="Gene3D" id="2.60.40.10">
    <property type="entry name" value="Immunoglobulins"/>
    <property type="match status" value="1"/>
</dbReference>
<gene>
    <name evidence="3" type="ORF">ACFQ1U_05030</name>
</gene>
<feature type="signal peptide" evidence="1">
    <location>
        <begin position="1"/>
        <end position="20"/>
    </location>
</feature>
<evidence type="ECO:0000259" key="2">
    <source>
        <dbReference type="PROSITE" id="PS50093"/>
    </source>
</evidence>
<dbReference type="EMBL" id="JBHTJR010000026">
    <property type="protein sequence ID" value="MFD0992560.1"/>
    <property type="molecule type" value="Genomic_DNA"/>
</dbReference>
<dbReference type="Proteomes" id="UP001597062">
    <property type="component" value="Unassembled WGS sequence"/>
</dbReference>
<dbReference type="Pfam" id="PF13585">
    <property type="entry name" value="CHU_C"/>
    <property type="match status" value="1"/>
</dbReference>
<keyword evidence="1" id="KW-0732">Signal</keyword>
<dbReference type="RefSeq" id="WP_386105973.1">
    <property type="nucleotide sequence ID" value="NZ_JBHTJR010000026.1"/>
</dbReference>
<evidence type="ECO:0000256" key="1">
    <source>
        <dbReference type="SAM" id="SignalP"/>
    </source>
</evidence>
<comment type="caution">
    <text evidence="3">The sequence shown here is derived from an EMBL/GenBank/DDBJ whole genome shotgun (WGS) entry which is preliminary data.</text>
</comment>
<protein>
    <submittedName>
        <fullName evidence="3">T9SS type B sorting domain-containing protein</fullName>
    </submittedName>
</protein>
<evidence type="ECO:0000313" key="3">
    <source>
        <dbReference type="EMBL" id="MFD0992560.1"/>
    </source>
</evidence>
<sequence>MKFKLFILILIYSISSYSQCFDCAKNIGQHTDDSAVDIEKTIDGIVYAVEAQWKSTINKYDFNCNLVWSIMLNSDYTNVEAITSDELGNIYLLIQYTISPNAGSGPWDIDGFQMFPGINFFKLSPTGLIYWSQHIDPRTGYEMQNIHYFQGQLLVTGTFYDNLTFINGLNFNYPYTDHPRAFIAKYDTDGNFIDANNYGNGVEDFKYSEFDNQGNIYLTSSHYNSQYSNISKFNSSLQLSWSTELSNSNTNDTGIYVPNGLRFNSENNMLYVWGKISQTTTILGNSFFVSNSNGIFQSVLTEFNTTTGALTNFKRFDNNSGYANNSSSAVRFRRSAYMAEKNGYLYVLTSFRGNMIFPNETITSTINNINGGSYSEDLLLFKVNLSDFSSEFVTKSSGIPNLSFQVSDLPGPIVFNEDDLYLTATFGSKPMQINSLTINNNSGNNDPDAMYYKFNISQNSSGLVSFNNTCLSTSTEFNINGDFDSVLWNFDDPSSGLNNTSTLTDPSHNFTSSGTYNVSALVTCGSETETIEVEVIISSSPTVNQINNLYSCEDNFGSQISSTFDTSSIENNLIGNQSELNIKYFNSNGIELPSPLPNPMTNSILGQETITARVAYNNNLTCFTEITFDLIVNPLPELNEVNDIFACDDNNDGIADFDISNLESIISDNQSGMILEFFYENGQPLPNPLPNTIQNMVLNQETITARLTDPNSNCYNESSFDLIVNPLPEANQLQIIYGCDDNNDGISEYFDTSNIESQVLNGQTDKLVSYFDQTGNELPNPLPNPYTNSTAFNELITVRVTDNNSTCYAETTLQLQTITQPNINQPNNLYACDQGNGYAEFNTSNIEQQLIGNQTGLSILYYDSYNNPLPSPLPVLFQNTEPFSQTINVRVEDVSNPICYSETSFDLIVNELPEINLKDEYYLCNLELSISLSVNSGFNSYDWSDQNGTSISNTYTVEITEEGSYTLTVTRIENGIACENSFDFTLVRSVLPEIQQINFGELGNNYIEIIASGDGDFEYSIDDINYQDSNYFSNIKGGIYTVFVRDKDGCGQDSEKVTIIDYPKFFTPNNDGYNDFWQINGIINFPNSETIIFDRYGKPLARITPNDLGWDGFYNGKKMISNDYWFKTNLGNGRTFYGHFSLKR</sequence>
<dbReference type="InterPro" id="IPR035986">
    <property type="entry name" value="PKD_dom_sf"/>
</dbReference>
<feature type="chain" id="PRO_5045772172" evidence="1">
    <location>
        <begin position="21"/>
        <end position="1144"/>
    </location>
</feature>
<dbReference type="PROSITE" id="PS50093">
    <property type="entry name" value="PKD"/>
    <property type="match status" value="1"/>
</dbReference>
<feature type="domain" description="PKD" evidence="2">
    <location>
        <begin position="488"/>
        <end position="523"/>
    </location>
</feature>
<evidence type="ECO:0000313" key="4">
    <source>
        <dbReference type="Proteomes" id="UP001597062"/>
    </source>
</evidence>
<organism evidence="3 4">
    <name type="scientific">Tenacibaculum geojense</name>
    <dbReference type="NCBI Taxonomy" id="915352"/>
    <lineage>
        <taxon>Bacteria</taxon>
        <taxon>Pseudomonadati</taxon>
        <taxon>Bacteroidota</taxon>
        <taxon>Flavobacteriia</taxon>
        <taxon>Flavobacteriales</taxon>
        <taxon>Flavobacteriaceae</taxon>
        <taxon>Tenacibaculum</taxon>
    </lineage>
</organism>